<dbReference type="SUPFAM" id="SSF51735">
    <property type="entry name" value="NAD(P)-binding Rossmann-fold domains"/>
    <property type="match status" value="1"/>
</dbReference>
<dbReference type="Proteomes" id="UP000661691">
    <property type="component" value="Unassembled WGS sequence"/>
</dbReference>
<gene>
    <name evidence="2" type="ORF">IC620_03645</name>
</gene>
<sequence length="328" mass="36660">MKVLITGATGFLGQKLALRLHREGLQVTGTARNKEIGKALIAKGIHFEPASLHDTDKIIALCQNQDMVVHCGALSSPWGTYRQFYESNVIGTHNVIKGCQQHGVKRLIHVSTPSIYFRYQDQFKIKEIDPLPAKKVNHYAETKWQAEQAIDQAHIDGFPVITIRPRALFGPGDQAILPRLLTANEKGMVPLINRGQAVIDITHVENVVDALILCMYAPPHLLGEKYNITNGEPMKLINILEGVFSLLDQPFQGRSFSFLPAYTIAACMEVLAKSLQKNKEPLLTRYTVGVLGKSQTLDISKAQNELGYQPRISIQEGLADFIRWWNIQ</sequence>
<dbReference type="InterPro" id="IPR001509">
    <property type="entry name" value="Epimerase_deHydtase"/>
</dbReference>
<dbReference type="PANTHER" id="PTHR48079">
    <property type="entry name" value="PROTEIN YEEZ"/>
    <property type="match status" value="1"/>
</dbReference>
<feature type="domain" description="NAD-dependent epimerase/dehydratase" evidence="1">
    <location>
        <begin position="3"/>
        <end position="228"/>
    </location>
</feature>
<dbReference type="AlphaFoldDB" id="A0A926RTJ6"/>
<dbReference type="GO" id="GO:0005737">
    <property type="term" value="C:cytoplasm"/>
    <property type="evidence" value="ECO:0007669"/>
    <property type="project" value="TreeGrafter"/>
</dbReference>
<reference evidence="2" key="1">
    <citation type="submission" date="2020-09" db="EMBL/GenBank/DDBJ databases">
        <title>A novel bacterium of genus Hazenella, isolated from South China Sea.</title>
        <authorList>
            <person name="Huang H."/>
            <person name="Mo K."/>
            <person name="Hu Y."/>
        </authorList>
    </citation>
    <scope>NUCLEOTIDE SEQUENCE</scope>
    <source>
        <strain evidence="2">IB182357</strain>
    </source>
</reference>
<dbReference type="InterPro" id="IPR051783">
    <property type="entry name" value="NAD(P)-dependent_oxidoreduct"/>
</dbReference>
<dbReference type="GO" id="GO:0004029">
    <property type="term" value="F:aldehyde dehydrogenase (NAD+) activity"/>
    <property type="evidence" value="ECO:0007669"/>
    <property type="project" value="TreeGrafter"/>
</dbReference>
<dbReference type="InterPro" id="IPR036291">
    <property type="entry name" value="NAD(P)-bd_dom_sf"/>
</dbReference>
<dbReference type="RefSeq" id="WP_191141541.1">
    <property type="nucleotide sequence ID" value="NZ_JACXAH010000003.1"/>
</dbReference>
<organism evidence="2 3">
    <name type="scientific">Polycladospora coralii</name>
    <dbReference type="NCBI Taxonomy" id="2771432"/>
    <lineage>
        <taxon>Bacteria</taxon>
        <taxon>Bacillati</taxon>
        <taxon>Bacillota</taxon>
        <taxon>Bacilli</taxon>
        <taxon>Bacillales</taxon>
        <taxon>Thermoactinomycetaceae</taxon>
        <taxon>Polycladospora</taxon>
    </lineage>
</organism>
<proteinExistence type="predicted"/>
<evidence type="ECO:0000313" key="3">
    <source>
        <dbReference type="Proteomes" id="UP000661691"/>
    </source>
</evidence>
<evidence type="ECO:0000313" key="2">
    <source>
        <dbReference type="EMBL" id="MBD1371447.1"/>
    </source>
</evidence>
<dbReference type="PANTHER" id="PTHR48079:SF6">
    <property type="entry name" value="NAD(P)-BINDING DOMAIN-CONTAINING PROTEIN-RELATED"/>
    <property type="match status" value="1"/>
</dbReference>
<accession>A0A926RTJ6</accession>
<dbReference type="EMBL" id="JACXAH010000003">
    <property type="protein sequence ID" value="MBD1371447.1"/>
    <property type="molecule type" value="Genomic_DNA"/>
</dbReference>
<evidence type="ECO:0000259" key="1">
    <source>
        <dbReference type="Pfam" id="PF01370"/>
    </source>
</evidence>
<name>A0A926RTJ6_9BACL</name>
<protein>
    <submittedName>
        <fullName evidence="2">NAD(P)-dependent oxidoreductase</fullName>
    </submittedName>
</protein>
<keyword evidence="3" id="KW-1185">Reference proteome</keyword>
<dbReference type="Gene3D" id="3.40.50.720">
    <property type="entry name" value="NAD(P)-binding Rossmann-like Domain"/>
    <property type="match status" value="1"/>
</dbReference>
<comment type="caution">
    <text evidence="2">The sequence shown here is derived from an EMBL/GenBank/DDBJ whole genome shotgun (WGS) entry which is preliminary data.</text>
</comment>
<dbReference type="Pfam" id="PF01370">
    <property type="entry name" value="Epimerase"/>
    <property type="match status" value="1"/>
</dbReference>